<proteinExistence type="predicted"/>
<dbReference type="Gene3D" id="3.40.50.10400">
    <property type="entry name" value="Hypothetical protein PA1492"/>
    <property type="match status" value="1"/>
</dbReference>
<comment type="caution">
    <text evidence="2">The sequence shown here is derived from an EMBL/GenBank/DDBJ whole genome shotgun (WGS) entry which is preliminary data.</text>
</comment>
<name>U2KGQ2_9FIRM</name>
<keyword evidence="3" id="KW-1185">Reference proteome</keyword>
<evidence type="ECO:0000313" key="3">
    <source>
        <dbReference type="Proteomes" id="UP000016662"/>
    </source>
</evidence>
<sequence>MASKRNSEGYSSPTEYEALTRIEKEEKVAAKAAAFRPVVYICSPYSGDTERNVENARRYSRFAVDRHYLPITPHIYFTQFMDDNVPEERNTAIFMNWVLMSKCVELWVFGETISSGMKAEIERAKRKKMKIRYFTEELEEVCK</sequence>
<dbReference type="RefSeq" id="WP_021680790.1">
    <property type="nucleotide sequence ID" value="NZ_KI260306.1"/>
</dbReference>
<evidence type="ECO:0000259" key="1">
    <source>
        <dbReference type="Pfam" id="PF24963"/>
    </source>
</evidence>
<dbReference type="HOGENOM" id="CLU_128088_0_0_9"/>
<protein>
    <recommendedName>
        <fullName evidence="1">DUF7768 domain-containing protein</fullName>
    </recommendedName>
</protein>
<dbReference type="eggNOG" id="ENOG5031NJV">
    <property type="taxonomic scope" value="Bacteria"/>
</dbReference>
<dbReference type="Proteomes" id="UP000016662">
    <property type="component" value="Unassembled WGS sequence"/>
</dbReference>
<dbReference type="Pfam" id="PF24963">
    <property type="entry name" value="DUF7768"/>
    <property type="match status" value="1"/>
</dbReference>
<reference evidence="2 3" key="1">
    <citation type="submission" date="2013-07" db="EMBL/GenBank/DDBJ databases">
        <authorList>
            <person name="Weinstock G."/>
            <person name="Sodergren E."/>
            <person name="Wylie T."/>
            <person name="Fulton L."/>
            <person name="Fulton R."/>
            <person name="Fronick C."/>
            <person name="O'Laughlin M."/>
            <person name="Godfrey J."/>
            <person name="Miner T."/>
            <person name="Herter B."/>
            <person name="Appelbaum E."/>
            <person name="Cordes M."/>
            <person name="Lek S."/>
            <person name="Wollam A."/>
            <person name="Pepin K.H."/>
            <person name="Palsikar V.B."/>
            <person name="Mitreva M."/>
            <person name="Wilson R.K."/>
        </authorList>
    </citation>
    <scope>NUCLEOTIDE SEQUENCE [LARGE SCALE GENOMIC DNA]</scope>
    <source>
        <strain evidence="2 3">ATCC 27760</strain>
    </source>
</reference>
<dbReference type="AlphaFoldDB" id="U2KGQ2"/>
<organism evidence="2 3">
    <name type="scientific">Ruminococcus callidus ATCC 27760</name>
    <dbReference type="NCBI Taxonomy" id="411473"/>
    <lineage>
        <taxon>Bacteria</taxon>
        <taxon>Bacillati</taxon>
        <taxon>Bacillota</taxon>
        <taxon>Clostridia</taxon>
        <taxon>Eubacteriales</taxon>
        <taxon>Oscillospiraceae</taxon>
        <taxon>Ruminococcus</taxon>
    </lineage>
</organism>
<dbReference type="OrthoDB" id="9807423at2"/>
<feature type="domain" description="DUF7768" evidence="1">
    <location>
        <begin position="37"/>
        <end position="134"/>
    </location>
</feature>
<evidence type="ECO:0000313" key="2">
    <source>
        <dbReference type="EMBL" id="ERJ91280.1"/>
    </source>
</evidence>
<dbReference type="EMBL" id="AWVF01000321">
    <property type="protein sequence ID" value="ERJ91280.1"/>
    <property type="molecule type" value="Genomic_DNA"/>
</dbReference>
<gene>
    <name evidence="2" type="ORF">RUMCAL_02619</name>
</gene>
<dbReference type="PATRIC" id="fig|411473.3.peg.2190"/>
<accession>U2KGQ2</accession>
<dbReference type="InterPro" id="IPR056670">
    <property type="entry name" value="DUF7768"/>
</dbReference>
<dbReference type="STRING" id="411473.RUMCAL_02619"/>